<gene>
    <name evidence="2" type="ORF">EER27_14650</name>
</gene>
<keyword evidence="3" id="KW-1185">Reference proteome</keyword>
<dbReference type="AlphaFoldDB" id="A0A3M8SSC7"/>
<evidence type="ECO:0000313" key="2">
    <source>
        <dbReference type="EMBL" id="RNF82386.1"/>
    </source>
</evidence>
<feature type="chain" id="PRO_5018220789" evidence="1">
    <location>
        <begin position="18"/>
        <end position="167"/>
    </location>
</feature>
<dbReference type="Proteomes" id="UP000267049">
    <property type="component" value="Unassembled WGS sequence"/>
</dbReference>
<keyword evidence="1" id="KW-0732">Signal</keyword>
<comment type="caution">
    <text evidence="2">The sequence shown here is derived from an EMBL/GenBank/DDBJ whole genome shotgun (WGS) entry which is preliminary data.</text>
</comment>
<name>A0A3M8SSC7_9GAMM</name>
<dbReference type="EMBL" id="RIBS01000008">
    <property type="protein sequence ID" value="RNF82386.1"/>
    <property type="molecule type" value="Genomic_DNA"/>
</dbReference>
<feature type="signal peptide" evidence="1">
    <location>
        <begin position="1"/>
        <end position="17"/>
    </location>
</feature>
<proteinExistence type="predicted"/>
<organism evidence="2 3">
    <name type="scientific">Montanilutibacter psychrotolerans</name>
    <dbReference type="NCBI Taxonomy" id="1327343"/>
    <lineage>
        <taxon>Bacteria</taxon>
        <taxon>Pseudomonadati</taxon>
        <taxon>Pseudomonadota</taxon>
        <taxon>Gammaproteobacteria</taxon>
        <taxon>Lysobacterales</taxon>
        <taxon>Lysobacteraceae</taxon>
        <taxon>Montanilutibacter</taxon>
    </lineage>
</organism>
<reference evidence="2 3" key="1">
    <citation type="submission" date="2018-11" db="EMBL/GenBank/DDBJ databases">
        <title>Lysobacter cryohumiis sp. nov., isolated from soil in the Tianshan Mountains, Xinjiang, China.</title>
        <authorList>
            <person name="Luo Y."/>
            <person name="Sheng H."/>
        </authorList>
    </citation>
    <scope>NUCLEOTIDE SEQUENCE [LARGE SCALE GENOMIC DNA]</scope>
    <source>
        <strain evidence="2 3">ZS60</strain>
    </source>
</reference>
<sequence>MASVLALLLGATGCADATDGPTGPDWRRVMPDMGDGQEIDINSLVAHEGGWTSWARSPVWERDIPKGIDVPPQSKLHILMHADCGSDSADVRPLELKIVAPSGEVIHAAKAGQPGVEALTSINGISYGQATVPMICAAAAARCEGDALEWPLPTRDDPRFVPTCKAF</sequence>
<evidence type="ECO:0000256" key="1">
    <source>
        <dbReference type="SAM" id="SignalP"/>
    </source>
</evidence>
<evidence type="ECO:0000313" key="3">
    <source>
        <dbReference type="Proteomes" id="UP000267049"/>
    </source>
</evidence>
<protein>
    <submittedName>
        <fullName evidence="2">Uncharacterized protein</fullName>
    </submittedName>
</protein>
<accession>A0A3M8SSC7</accession>